<dbReference type="Gene3D" id="3.40.50.1820">
    <property type="entry name" value="alpha/beta hydrolase"/>
    <property type="match status" value="1"/>
</dbReference>
<dbReference type="Pfam" id="PF12697">
    <property type="entry name" value="Abhydrolase_6"/>
    <property type="match status" value="1"/>
</dbReference>
<dbReference type="PANTHER" id="PTHR43798">
    <property type="entry name" value="MONOACYLGLYCEROL LIPASE"/>
    <property type="match status" value="1"/>
</dbReference>
<protein>
    <submittedName>
        <fullName evidence="3">2-hydroxy-6-oxonona-2,4-dienedioate hydrolase</fullName>
    </submittedName>
</protein>
<evidence type="ECO:0000259" key="2">
    <source>
        <dbReference type="Pfam" id="PF12697"/>
    </source>
</evidence>
<dbReference type="GO" id="GO:0016787">
    <property type="term" value="F:hydrolase activity"/>
    <property type="evidence" value="ECO:0007669"/>
    <property type="project" value="UniProtKB-KW"/>
</dbReference>
<gene>
    <name evidence="3" type="ORF">BZB76_3749</name>
</gene>
<organism evidence="3 4">
    <name type="scientific">Actinomadura pelletieri DSM 43383</name>
    <dbReference type="NCBI Taxonomy" id="1120940"/>
    <lineage>
        <taxon>Bacteria</taxon>
        <taxon>Bacillati</taxon>
        <taxon>Actinomycetota</taxon>
        <taxon>Actinomycetes</taxon>
        <taxon>Streptosporangiales</taxon>
        <taxon>Thermomonosporaceae</taxon>
        <taxon>Actinomadura</taxon>
    </lineage>
</organism>
<dbReference type="InterPro" id="IPR000073">
    <property type="entry name" value="AB_hydrolase_1"/>
</dbReference>
<dbReference type="AlphaFoldDB" id="A0A495QKF9"/>
<dbReference type="RefSeq" id="WP_121435634.1">
    <property type="nucleotide sequence ID" value="NZ_RBWU01000004.1"/>
</dbReference>
<evidence type="ECO:0000313" key="3">
    <source>
        <dbReference type="EMBL" id="RKS73065.1"/>
    </source>
</evidence>
<evidence type="ECO:0000313" key="4">
    <source>
        <dbReference type="Proteomes" id="UP000274601"/>
    </source>
</evidence>
<accession>A0A495QKF9</accession>
<keyword evidence="1 3" id="KW-0378">Hydrolase</keyword>
<dbReference type="InterPro" id="IPR000639">
    <property type="entry name" value="Epox_hydrolase-like"/>
</dbReference>
<dbReference type="OrthoDB" id="9801162at2"/>
<sequence>MALTRSGAARTVQTKEWTLRYYEAGEGHPVVLLHGSGPGATGWSNFSANIEALAERFHVYAVDMPGWGDSDAVTVDRLDHVDAAIQFLDALGIEKAAFVGNSMGGQTSIRLAIEHPDRITHLITMGPPVGRRPALFAPGDGPSEGLKALIQAYRDPSPENMRELVEIMCFDKARFATPELCQARSEAALARPEHLRNYVEGLPKGAPLPIWADLEKLPGIEVPTLLIHGRDDRVVPFENSLFLLSAIPDSRLVVLNRCGHWAMIEHADEFNRLVIDFVANASGAR</sequence>
<keyword evidence="4" id="KW-1185">Reference proteome</keyword>
<comment type="caution">
    <text evidence="3">The sequence shown here is derived from an EMBL/GenBank/DDBJ whole genome shotgun (WGS) entry which is preliminary data.</text>
</comment>
<dbReference type="Proteomes" id="UP000274601">
    <property type="component" value="Unassembled WGS sequence"/>
</dbReference>
<evidence type="ECO:0000256" key="1">
    <source>
        <dbReference type="ARBA" id="ARBA00022801"/>
    </source>
</evidence>
<dbReference type="EMBL" id="RBWU01000004">
    <property type="protein sequence ID" value="RKS73065.1"/>
    <property type="molecule type" value="Genomic_DNA"/>
</dbReference>
<proteinExistence type="predicted"/>
<dbReference type="SUPFAM" id="SSF53474">
    <property type="entry name" value="alpha/beta-Hydrolases"/>
    <property type="match status" value="1"/>
</dbReference>
<reference evidence="3 4" key="1">
    <citation type="submission" date="2018-10" db="EMBL/GenBank/DDBJ databases">
        <title>Genomic Encyclopedia of Archaeal and Bacterial Type Strains, Phase II (KMG-II): from individual species to whole genera.</title>
        <authorList>
            <person name="Goeker M."/>
        </authorList>
    </citation>
    <scope>NUCLEOTIDE SEQUENCE [LARGE SCALE GENOMIC DNA]</scope>
    <source>
        <strain evidence="3 4">DSM 43383</strain>
    </source>
</reference>
<dbReference type="PRINTS" id="PR00111">
    <property type="entry name" value="ABHYDROLASE"/>
</dbReference>
<feature type="domain" description="AB hydrolase-1" evidence="2">
    <location>
        <begin position="30"/>
        <end position="272"/>
    </location>
</feature>
<dbReference type="InterPro" id="IPR029058">
    <property type="entry name" value="AB_hydrolase_fold"/>
</dbReference>
<dbReference type="GO" id="GO:0016020">
    <property type="term" value="C:membrane"/>
    <property type="evidence" value="ECO:0007669"/>
    <property type="project" value="TreeGrafter"/>
</dbReference>
<dbReference type="InterPro" id="IPR050266">
    <property type="entry name" value="AB_hydrolase_sf"/>
</dbReference>
<name>A0A495QKF9_9ACTN</name>
<dbReference type="PANTHER" id="PTHR43798:SF31">
    <property type="entry name" value="AB HYDROLASE SUPERFAMILY PROTEIN YCLE"/>
    <property type="match status" value="1"/>
</dbReference>
<dbReference type="PRINTS" id="PR00412">
    <property type="entry name" value="EPOXHYDRLASE"/>
</dbReference>